<dbReference type="NCBIfam" id="TIGR02425">
    <property type="entry name" value="decarb_PcaC"/>
    <property type="match status" value="1"/>
</dbReference>
<dbReference type="Gene3D" id="1.20.1290.10">
    <property type="entry name" value="AhpD-like"/>
    <property type="match status" value="1"/>
</dbReference>
<dbReference type="RefSeq" id="WP_206658661.1">
    <property type="nucleotide sequence ID" value="NZ_CP071182.1"/>
</dbReference>
<evidence type="ECO:0000259" key="1">
    <source>
        <dbReference type="Pfam" id="PF02627"/>
    </source>
</evidence>
<dbReference type="InterPro" id="IPR012788">
    <property type="entry name" value="Decarb_PcaC"/>
</dbReference>
<dbReference type="Pfam" id="PF02627">
    <property type="entry name" value="CMD"/>
    <property type="match status" value="1"/>
</dbReference>
<dbReference type="AlphaFoldDB" id="A0A9X7W2Y4"/>
<proteinExistence type="predicted"/>
<accession>A0A9X7W2Y4</accession>
<evidence type="ECO:0000313" key="2">
    <source>
        <dbReference type="EMBL" id="QSO49350.1"/>
    </source>
</evidence>
<dbReference type="GO" id="GO:0047575">
    <property type="term" value="F:4-carboxymuconolactone decarboxylase activity"/>
    <property type="evidence" value="ECO:0007669"/>
    <property type="project" value="UniProtKB-EC"/>
</dbReference>
<keyword evidence="3" id="KW-1185">Reference proteome</keyword>
<reference evidence="2 3" key="1">
    <citation type="submission" date="2021-02" db="EMBL/GenBank/DDBJ databases">
        <title>Alicyclobacillus curvatus sp. nov. and Alicyclobacillus mengziensis sp. nov., two acidophilic bacteria isolated from acid mine drainage.</title>
        <authorList>
            <person name="Huang Y."/>
        </authorList>
    </citation>
    <scope>NUCLEOTIDE SEQUENCE [LARGE SCALE GENOMIC DNA]</scope>
    <source>
        <strain evidence="2 3">S30H14</strain>
    </source>
</reference>
<evidence type="ECO:0000313" key="3">
    <source>
        <dbReference type="Proteomes" id="UP000663505"/>
    </source>
</evidence>
<keyword evidence="2" id="KW-0456">Lyase</keyword>
<feature type="domain" description="Carboxymuconolactone decarboxylase-like" evidence="1">
    <location>
        <begin position="36"/>
        <end position="117"/>
    </location>
</feature>
<protein>
    <submittedName>
        <fullName evidence="2">4-carboxymuconolactone decarboxylase</fullName>
        <ecNumber evidence="2">4.1.1.44</ecNumber>
    </submittedName>
</protein>
<sequence length="123" mass="13828">MNQELYDKGLEIRRSVLGAAYVDRSLENATDFTRPMQELTTAYCWGNIWGRPGLTRKERSLINLAMLTALNRPAELGLHVRGAINNGCTQDEIMEVFLQAAIYCGVPAGMESFKVAQRIFDDE</sequence>
<name>A0A9X7W2Y4_9BACL</name>
<dbReference type="Proteomes" id="UP000663505">
    <property type="component" value="Chromosome"/>
</dbReference>
<dbReference type="PANTHER" id="PTHR33570">
    <property type="entry name" value="4-CARBOXYMUCONOLACTONE DECARBOXYLASE FAMILY PROTEIN"/>
    <property type="match status" value="1"/>
</dbReference>
<dbReference type="EMBL" id="CP071182">
    <property type="protein sequence ID" value="QSO49350.1"/>
    <property type="molecule type" value="Genomic_DNA"/>
</dbReference>
<dbReference type="EC" id="4.1.1.44" evidence="2"/>
<dbReference type="InterPro" id="IPR029032">
    <property type="entry name" value="AhpD-like"/>
</dbReference>
<dbReference type="KEGG" id="afx:JZ786_10730"/>
<dbReference type="SUPFAM" id="SSF69118">
    <property type="entry name" value="AhpD-like"/>
    <property type="match status" value="1"/>
</dbReference>
<gene>
    <name evidence="2" type="primary">pcaC</name>
    <name evidence="2" type="ORF">JZ786_10730</name>
</gene>
<dbReference type="InterPro" id="IPR052512">
    <property type="entry name" value="4CMD/NDH-1_regulator"/>
</dbReference>
<dbReference type="InterPro" id="IPR003779">
    <property type="entry name" value="CMD-like"/>
</dbReference>
<organism evidence="2 3">
    <name type="scientific">Alicyclobacillus mengziensis</name>
    <dbReference type="NCBI Taxonomy" id="2931921"/>
    <lineage>
        <taxon>Bacteria</taxon>
        <taxon>Bacillati</taxon>
        <taxon>Bacillota</taxon>
        <taxon>Bacilli</taxon>
        <taxon>Bacillales</taxon>
        <taxon>Alicyclobacillaceae</taxon>
        <taxon>Alicyclobacillus</taxon>
    </lineage>
</organism>
<dbReference type="GO" id="GO:0051920">
    <property type="term" value="F:peroxiredoxin activity"/>
    <property type="evidence" value="ECO:0007669"/>
    <property type="project" value="InterPro"/>
</dbReference>
<dbReference type="PANTHER" id="PTHR33570:SF2">
    <property type="entry name" value="CARBOXYMUCONOLACTONE DECARBOXYLASE-LIKE DOMAIN-CONTAINING PROTEIN"/>
    <property type="match status" value="1"/>
</dbReference>